<protein>
    <submittedName>
        <fullName evidence="3">DUF1566 domain-containing protein</fullName>
    </submittedName>
</protein>
<evidence type="ECO:0000313" key="4">
    <source>
        <dbReference type="Proteomes" id="UP000294164"/>
    </source>
</evidence>
<comment type="caution">
    <text evidence="3">The sequence shown here is derived from an EMBL/GenBank/DDBJ whole genome shotgun (WGS) entry which is preliminary data.</text>
</comment>
<name>A0A4Q8M3E5_9GAMM</name>
<dbReference type="OrthoDB" id="9815730at2"/>
<feature type="region of interest" description="Disordered" evidence="1">
    <location>
        <begin position="47"/>
        <end position="206"/>
    </location>
</feature>
<feature type="compositionally biased region" description="Low complexity" evidence="1">
    <location>
        <begin position="148"/>
        <end position="163"/>
    </location>
</feature>
<proteinExistence type="predicted"/>
<dbReference type="AlphaFoldDB" id="A0A4Q8M3E5"/>
<dbReference type="EMBL" id="SHMG01000005">
    <property type="protein sequence ID" value="TAA42507.1"/>
    <property type="molecule type" value="Genomic_DNA"/>
</dbReference>
<evidence type="ECO:0000256" key="1">
    <source>
        <dbReference type="SAM" id="MobiDB-lite"/>
    </source>
</evidence>
<feature type="domain" description="Lcl C-terminal" evidence="2">
    <location>
        <begin position="265"/>
        <end position="382"/>
    </location>
</feature>
<evidence type="ECO:0000259" key="2">
    <source>
        <dbReference type="Pfam" id="PF07603"/>
    </source>
</evidence>
<gene>
    <name evidence="3" type="ORF">EA655_10805</name>
</gene>
<sequence length="386" mass="40949">MIAPCMTTRPGRSASSCAAATSSTRSTPAVSTDARCSARARCASCAPGTRTASSCSATRPATPRPATPSSCSGRACAPGASTARNAAGCPGRNSPLPATAARSGKGATHDQAPHDPRARRLGLPARLPNGRDHRRRPTAAGAAGPGRAGRAQLRGDQCAARPALPAPDPPLPYRQTIRDQPELRDRHPRPRARSVHPQKRKEGRMSNTINIRRLEMHLHLPANLAGGITVPSHLETISKSAPGHTKVLADGTHVAGEDPRTDHAAVIDHASGLMWAVESMGDPKDADDGISQAECVQRCTELRLLGHGDWRLPTRAELVGLIDDTRHEPAIDTSLFPRVKPRWHWTSTPAAWSASSAWGVSFYLGLVDYSHRSVSGFALAVRRAGQ</sequence>
<dbReference type="Pfam" id="PF07603">
    <property type="entry name" value="Lcl_C"/>
    <property type="match status" value="1"/>
</dbReference>
<dbReference type="InterPro" id="IPR011460">
    <property type="entry name" value="Lcl_C"/>
</dbReference>
<evidence type="ECO:0000313" key="3">
    <source>
        <dbReference type="EMBL" id="TAA42507.1"/>
    </source>
</evidence>
<reference evidence="3 4" key="1">
    <citation type="submission" date="2019-02" db="EMBL/GenBank/DDBJ databases">
        <title>WGS of Pseudoxanthomonas species novum from clinical isolates.</title>
        <authorList>
            <person name="Bernier A.-M."/>
            <person name="Bernard K."/>
            <person name="Vachon A."/>
        </authorList>
    </citation>
    <scope>NUCLEOTIDE SEQUENCE [LARGE SCALE GENOMIC DNA]</scope>
    <source>
        <strain evidence="3 4">NML130969</strain>
    </source>
</reference>
<feature type="compositionally biased region" description="Basic and acidic residues" evidence="1">
    <location>
        <begin position="107"/>
        <end position="118"/>
    </location>
</feature>
<organism evidence="3 4">
    <name type="scientific">Pseudoxanthomonas winnipegensis</name>
    <dbReference type="NCBI Taxonomy" id="2480810"/>
    <lineage>
        <taxon>Bacteria</taxon>
        <taxon>Pseudomonadati</taxon>
        <taxon>Pseudomonadota</taxon>
        <taxon>Gammaproteobacteria</taxon>
        <taxon>Lysobacterales</taxon>
        <taxon>Lysobacteraceae</taxon>
        <taxon>Pseudoxanthomonas</taxon>
    </lineage>
</organism>
<dbReference type="Proteomes" id="UP000294164">
    <property type="component" value="Unassembled WGS sequence"/>
</dbReference>
<feature type="compositionally biased region" description="Low complexity" evidence="1">
    <location>
        <begin position="13"/>
        <end position="31"/>
    </location>
</feature>
<feature type="compositionally biased region" description="Basic and acidic residues" evidence="1">
    <location>
        <begin position="176"/>
        <end position="185"/>
    </location>
</feature>
<feature type="region of interest" description="Disordered" evidence="1">
    <location>
        <begin position="1"/>
        <end position="31"/>
    </location>
</feature>
<accession>A0A4Q8M3E5</accession>
<feature type="compositionally biased region" description="Basic residues" evidence="1">
    <location>
        <begin position="186"/>
        <end position="202"/>
    </location>
</feature>